<organism evidence="1 2">
    <name type="scientific">Gossypium schwendimanii</name>
    <name type="common">Cotton</name>
    <dbReference type="NCBI Taxonomy" id="34291"/>
    <lineage>
        <taxon>Eukaryota</taxon>
        <taxon>Viridiplantae</taxon>
        <taxon>Streptophyta</taxon>
        <taxon>Embryophyta</taxon>
        <taxon>Tracheophyta</taxon>
        <taxon>Spermatophyta</taxon>
        <taxon>Magnoliopsida</taxon>
        <taxon>eudicotyledons</taxon>
        <taxon>Gunneridae</taxon>
        <taxon>Pentapetalae</taxon>
        <taxon>rosids</taxon>
        <taxon>malvids</taxon>
        <taxon>Malvales</taxon>
        <taxon>Malvaceae</taxon>
        <taxon>Malvoideae</taxon>
        <taxon>Gossypium</taxon>
    </lineage>
</organism>
<accession>A0A7J9N7R7</accession>
<protein>
    <submittedName>
        <fullName evidence="1">Uncharacterized protein</fullName>
    </submittedName>
</protein>
<dbReference type="Proteomes" id="UP000593576">
    <property type="component" value="Unassembled WGS sequence"/>
</dbReference>
<evidence type="ECO:0000313" key="2">
    <source>
        <dbReference type="Proteomes" id="UP000593576"/>
    </source>
</evidence>
<proteinExistence type="predicted"/>
<sequence length="61" mass="6981">MSLLEVYMAWLSSPKPWGMWMKQSLIYSTGLIRSSYSHGFTIIFGRLIGFCTGFSLKITLQ</sequence>
<dbReference type="OrthoDB" id="1430424at2759"/>
<keyword evidence="2" id="KW-1185">Reference proteome</keyword>
<comment type="caution">
    <text evidence="1">The sequence shown here is derived from an EMBL/GenBank/DDBJ whole genome shotgun (WGS) entry which is preliminary data.</text>
</comment>
<evidence type="ECO:0000313" key="1">
    <source>
        <dbReference type="EMBL" id="MBA0879363.1"/>
    </source>
</evidence>
<dbReference type="AlphaFoldDB" id="A0A7J9N7R7"/>
<reference evidence="1 2" key="1">
    <citation type="journal article" date="2019" name="Genome Biol. Evol.">
        <title>Insights into the evolution of the New World diploid cottons (Gossypium, subgenus Houzingenia) based on genome sequencing.</title>
        <authorList>
            <person name="Grover C.E."/>
            <person name="Arick M.A. 2nd"/>
            <person name="Thrash A."/>
            <person name="Conover J.L."/>
            <person name="Sanders W.S."/>
            <person name="Peterson D.G."/>
            <person name="Frelichowski J.E."/>
            <person name="Scheffler J.A."/>
            <person name="Scheffler B.E."/>
            <person name="Wendel J.F."/>
        </authorList>
    </citation>
    <scope>NUCLEOTIDE SEQUENCE [LARGE SCALE GENOMIC DNA]</scope>
    <source>
        <strain evidence="1">1</strain>
        <tissue evidence="1">Leaf</tissue>
    </source>
</reference>
<gene>
    <name evidence="1" type="ORF">Goshw_025269</name>
</gene>
<name>A0A7J9N7R7_GOSSC</name>
<dbReference type="EMBL" id="JABFAF010275025">
    <property type="protein sequence ID" value="MBA0879363.1"/>
    <property type="molecule type" value="Genomic_DNA"/>
</dbReference>